<accession>B0VUJ2</accession>
<name>B0VUJ2_ACIBS</name>
<evidence type="ECO:0000313" key="1">
    <source>
        <dbReference type="EMBL" id="CAP02054.1"/>
    </source>
</evidence>
<proteinExistence type="predicted"/>
<dbReference type="KEGG" id="abm:ABSDF2753"/>
<dbReference type="HOGENOM" id="CLU_2802649_0_0_6"/>
<protein>
    <submittedName>
        <fullName evidence="1">Uncharacterized protein</fullName>
    </submittedName>
</protein>
<organism evidence="1 2">
    <name type="scientific">Acinetobacter baumannii (strain SDF)</name>
    <dbReference type="NCBI Taxonomy" id="509170"/>
    <lineage>
        <taxon>Bacteria</taxon>
        <taxon>Pseudomonadati</taxon>
        <taxon>Pseudomonadota</taxon>
        <taxon>Gammaproteobacteria</taxon>
        <taxon>Moraxellales</taxon>
        <taxon>Moraxellaceae</taxon>
        <taxon>Acinetobacter</taxon>
        <taxon>Acinetobacter calcoaceticus/baumannii complex</taxon>
    </lineage>
</organism>
<dbReference type="Proteomes" id="UP000001741">
    <property type="component" value="Chromosome"/>
</dbReference>
<evidence type="ECO:0000313" key="2">
    <source>
        <dbReference type="Proteomes" id="UP000001741"/>
    </source>
</evidence>
<gene>
    <name evidence="1" type="ordered locus">ABSDF2753</name>
</gene>
<dbReference type="AlphaFoldDB" id="B0VUJ2"/>
<dbReference type="EMBL" id="CU468230">
    <property type="protein sequence ID" value="CAP02054.1"/>
    <property type="molecule type" value="Genomic_DNA"/>
</dbReference>
<sequence>MMNRNNNLTFGQWWECEENVLITMLEDNKPVHFIAEVLTRDYHGVRTKIEVLLRNGRIPLELVKKTKK</sequence>
<dbReference type="BioCyc" id="ABAU509170:GCL9-2263-MONOMER"/>
<reference evidence="1 2" key="1">
    <citation type="journal article" date="2008" name="PLoS ONE">
        <title>Comparative analysis of Acinetobacters: three genomes for three lifestyles.</title>
        <authorList>
            <person name="Vallenet D."/>
            <person name="Nordmann P."/>
            <person name="Barbe V."/>
            <person name="Poirel L."/>
            <person name="Mangenot S."/>
            <person name="Bataille E."/>
            <person name="Dossat C."/>
            <person name="Gas S."/>
            <person name="Kreimeyer A."/>
            <person name="Lenoble P."/>
            <person name="Oztas S."/>
            <person name="Poulain J."/>
            <person name="Segurens B."/>
            <person name="Robert C."/>
            <person name="Abergel C."/>
            <person name="Claverie J.M."/>
            <person name="Raoult D."/>
            <person name="Medigue C."/>
            <person name="Weissenbach J."/>
            <person name="Cruveiller S."/>
        </authorList>
    </citation>
    <scope>NUCLEOTIDE SEQUENCE [LARGE SCALE GENOMIC DNA]</scope>
    <source>
        <strain evidence="1 2">SDF</strain>
    </source>
</reference>